<evidence type="ECO:0000313" key="1">
    <source>
        <dbReference type="EMBL" id="MBM6575294.1"/>
    </source>
</evidence>
<protein>
    <submittedName>
        <fullName evidence="1">Uncharacterized protein</fullName>
    </submittedName>
</protein>
<proteinExistence type="predicted"/>
<accession>A0ABS2D5B1</accession>
<dbReference type="RefSeq" id="WP_204194056.1">
    <property type="nucleotide sequence ID" value="NZ_JAFEMC010000001.1"/>
</dbReference>
<reference evidence="1 2" key="1">
    <citation type="submission" date="2020-12" db="EMBL/GenBank/DDBJ databases">
        <title>Sphingomonas sp.</title>
        <authorList>
            <person name="Kim M.K."/>
        </authorList>
    </citation>
    <scope>NUCLEOTIDE SEQUENCE [LARGE SCALE GENOMIC DNA]</scope>
    <source>
        <strain evidence="1 2">BT552</strain>
    </source>
</reference>
<keyword evidence="2" id="KW-1185">Reference proteome</keyword>
<name>A0ABS2D5B1_9SPHN</name>
<organism evidence="1 2">
    <name type="scientific">Sphingomonas longa</name>
    <dbReference type="NCBI Taxonomy" id="2778730"/>
    <lineage>
        <taxon>Bacteria</taxon>
        <taxon>Pseudomonadati</taxon>
        <taxon>Pseudomonadota</taxon>
        <taxon>Alphaproteobacteria</taxon>
        <taxon>Sphingomonadales</taxon>
        <taxon>Sphingomonadaceae</taxon>
        <taxon>Sphingomonas</taxon>
    </lineage>
</organism>
<sequence length="57" mass="5803">MKTITLDIETIADLAACEAAGICPADGFPAWPLHQILPATAAGGRALDREAAASLVL</sequence>
<dbReference type="Proteomes" id="UP000763641">
    <property type="component" value="Unassembled WGS sequence"/>
</dbReference>
<dbReference type="EMBL" id="JAFEMC010000001">
    <property type="protein sequence ID" value="MBM6575294.1"/>
    <property type="molecule type" value="Genomic_DNA"/>
</dbReference>
<comment type="caution">
    <text evidence="1">The sequence shown here is derived from an EMBL/GenBank/DDBJ whole genome shotgun (WGS) entry which is preliminary data.</text>
</comment>
<gene>
    <name evidence="1" type="ORF">ILT43_02845</name>
</gene>
<evidence type="ECO:0000313" key="2">
    <source>
        <dbReference type="Proteomes" id="UP000763641"/>
    </source>
</evidence>